<dbReference type="Proteomes" id="UP000325462">
    <property type="component" value="Chromosome"/>
</dbReference>
<evidence type="ECO:0000256" key="4">
    <source>
        <dbReference type="ARBA" id="ARBA00022692"/>
    </source>
</evidence>
<evidence type="ECO:0000256" key="3">
    <source>
        <dbReference type="ARBA" id="ARBA00022670"/>
    </source>
</evidence>
<evidence type="ECO:0000256" key="5">
    <source>
        <dbReference type="ARBA" id="ARBA00022801"/>
    </source>
</evidence>
<keyword evidence="4 9" id="KW-0812">Transmembrane</keyword>
<dbReference type="SMART" id="SM00793">
    <property type="entry name" value="AgrB"/>
    <property type="match status" value="1"/>
</dbReference>
<keyword evidence="5 9" id="KW-0378">Hydrolase</keyword>
<evidence type="ECO:0000256" key="6">
    <source>
        <dbReference type="ARBA" id="ARBA00022989"/>
    </source>
</evidence>
<name>A0ABX6BU27_STALU</name>
<keyword evidence="2 9" id="KW-0673">Quorum sensing</keyword>
<organism evidence="10 11">
    <name type="scientific">Staphylococcus lugdunensis</name>
    <dbReference type="NCBI Taxonomy" id="28035"/>
    <lineage>
        <taxon>Bacteria</taxon>
        <taxon>Bacillati</taxon>
        <taxon>Bacillota</taxon>
        <taxon>Bacilli</taxon>
        <taxon>Bacillales</taxon>
        <taxon>Staphylococcaceae</taxon>
        <taxon>Staphylococcus</taxon>
    </lineage>
</organism>
<dbReference type="HAMAP" id="MF_00784">
    <property type="entry name" value="AgrB"/>
    <property type="match status" value="1"/>
</dbReference>
<reference evidence="10 11" key="1">
    <citation type="submission" date="2019-07" db="EMBL/GenBank/DDBJ databases">
        <title>Comparative genome analysis of staphylococcus lugdunensis shows clonal complex-dependent diversity of the putative virulence factor, ess/type vii locus.</title>
        <authorList>
            <person name="Lebeurre J."/>
            <person name="Dahyot S."/>
            <person name="Diene S."/>
            <person name="Paulay A."/>
            <person name="Aubourg M."/>
            <person name="Argemi X."/>
            <person name="Giard J.-C."/>
            <person name="Tournier I."/>
            <person name="Francois P."/>
            <person name="Pestel-Caron M."/>
        </authorList>
    </citation>
    <scope>NUCLEOTIDE SEQUENCE [LARGE SCALE GENOMIC DNA]</scope>
    <source>
        <strain evidence="10 11">SL13</strain>
    </source>
</reference>
<keyword evidence="8 9" id="KW-0472">Membrane</keyword>
<proteinExistence type="inferred from homology"/>
<comment type="function">
    <text evidence="9">Essential for the production of a quorum sensing system signal molecule, the autoinducing peptide (AIP). This quorum sensing system is responsible for the regulation of the expression of virulence factor genes. Involved in the proteolytic processing of AgrD, the precursor of AIP.</text>
</comment>
<accession>A0ABX6BU27</accession>
<evidence type="ECO:0000313" key="11">
    <source>
        <dbReference type="Proteomes" id="UP000325462"/>
    </source>
</evidence>
<dbReference type="InterPro" id="IPR006741">
    <property type="entry name" value="AgrB"/>
</dbReference>
<keyword evidence="10" id="KW-0808">Transferase</keyword>
<keyword evidence="6 9" id="KW-1133">Transmembrane helix</keyword>
<feature type="transmembrane region" description="Helical" evidence="9">
    <location>
        <begin position="133"/>
        <end position="151"/>
    </location>
</feature>
<protein>
    <recommendedName>
        <fullName evidence="9">Accessory gene regulator protein B</fullName>
        <ecNumber evidence="9">3.4.-.-</ecNumber>
    </recommendedName>
</protein>
<keyword evidence="10" id="KW-0418">Kinase</keyword>
<evidence type="ECO:0000256" key="7">
    <source>
        <dbReference type="ARBA" id="ARBA00023026"/>
    </source>
</evidence>
<dbReference type="EC" id="3.4.-.-" evidence="9"/>
<evidence type="ECO:0000256" key="8">
    <source>
        <dbReference type="ARBA" id="ARBA00023136"/>
    </source>
</evidence>
<keyword evidence="7 9" id="KW-0843">Virulence</keyword>
<evidence type="ECO:0000256" key="2">
    <source>
        <dbReference type="ARBA" id="ARBA00022654"/>
    </source>
</evidence>
<comment type="subcellular location">
    <subcellularLocation>
        <location evidence="9">Cell membrane</location>
        <topology evidence="9">Multi-pass membrane protein</topology>
    </subcellularLocation>
</comment>
<comment type="similarity">
    <text evidence="9">Belongs to the AgrB family.</text>
</comment>
<keyword evidence="1 9" id="KW-1003">Cell membrane</keyword>
<gene>
    <name evidence="9" type="primary">agrB</name>
    <name evidence="10" type="ORF">FO454_06020</name>
</gene>
<evidence type="ECO:0000256" key="1">
    <source>
        <dbReference type="ARBA" id="ARBA00022475"/>
    </source>
</evidence>
<feature type="transmembrane region" description="Helical" evidence="9">
    <location>
        <begin position="71"/>
        <end position="96"/>
    </location>
</feature>
<dbReference type="EMBL" id="CP041722">
    <property type="protein sequence ID" value="QEX38482.1"/>
    <property type="molecule type" value="Genomic_DNA"/>
</dbReference>
<evidence type="ECO:0000256" key="9">
    <source>
        <dbReference type="HAMAP-Rule" id="MF_00784"/>
    </source>
</evidence>
<dbReference type="GO" id="GO:0016301">
    <property type="term" value="F:kinase activity"/>
    <property type="evidence" value="ECO:0007669"/>
    <property type="project" value="UniProtKB-KW"/>
</dbReference>
<dbReference type="Pfam" id="PF04647">
    <property type="entry name" value="AgrB"/>
    <property type="match status" value="1"/>
</dbReference>
<keyword evidence="3 9" id="KW-0645">Protease</keyword>
<sequence length="215" mass="24973">MRIKQLGINDQMNCVKLYNDTKERDANLKAIDKKIERFARYLQRQNNLDHIQFLKIRLGIQVALGNFFKTIVTYGVALLFHTFLYTLITHLTYFFVRRFAHGAHARSSLLCHIQNLVLFVALPWSIVHFQVSWTFMILLAFIAFIIIICYAPAATKKQPILPHLRKKKKRNAILISNCFLVLSLLVSEPYMQLIALGMCIEAITLLPIFFSKEET</sequence>
<keyword evidence="11" id="KW-1185">Reference proteome</keyword>
<feature type="transmembrane region" description="Helical" evidence="9">
    <location>
        <begin position="171"/>
        <end position="187"/>
    </location>
</feature>
<evidence type="ECO:0000313" key="10">
    <source>
        <dbReference type="EMBL" id="QEX38482.1"/>
    </source>
</evidence>
<feature type="transmembrane region" description="Helical" evidence="9">
    <location>
        <begin position="108"/>
        <end position="127"/>
    </location>
</feature>